<proteinExistence type="predicted"/>
<dbReference type="InterPro" id="IPR029016">
    <property type="entry name" value="GAF-like_dom_sf"/>
</dbReference>
<dbReference type="CDD" id="cd06170">
    <property type="entry name" value="LuxR_C_like"/>
    <property type="match status" value="1"/>
</dbReference>
<dbReference type="Pfam" id="PF00196">
    <property type="entry name" value="GerE"/>
    <property type="match status" value="1"/>
</dbReference>
<dbReference type="GO" id="GO:0003677">
    <property type="term" value="F:DNA binding"/>
    <property type="evidence" value="ECO:0007669"/>
    <property type="project" value="UniProtKB-KW"/>
</dbReference>
<organism evidence="5 6">
    <name type="scientific">Aeromicrobium yanjiei</name>
    <dbReference type="NCBI Taxonomy" id="2662028"/>
    <lineage>
        <taxon>Bacteria</taxon>
        <taxon>Bacillati</taxon>
        <taxon>Actinomycetota</taxon>
        <taxon>Actinomycetes</taxon>
        <taxon>Propionibacteriales</taxon>
        <taxon>Nocardioidaceae</taxon>
        <taxon>Aeromicrobium</taxon>
    </lineage>
</organism>
<keyword evidence="2" id="KW-0238">DNA-binding</keyword>
<dbReference type="SMART" id="SM00421">
    <property type="entry name" value="HTH_LUXR"/>
    <property type="match status" value="1"/>
</dbReference>
<sequence>MTVDVRADDLEVLRASAARLRRDWDVPLVFGGLRDEHGVPVTLTLGEVTTDLATITIRPSLGLGGKTWLSRRPAYVRDYGSSLDITHEYDRQILGERVTFLAVVPIVVRDDVRGLLYAGTRGGEPLSEAALEALVAEARKVSGELEIRDEVDRRVRLAQSVAAAGPSTVERQLLRDAFAEMRIIARETADPRTRERLEALLVQDARSEITLTARQLDVMALVAAGCRNAEIAERLGLGIETVKSYLRSAMARLGARSRHEAVAAARRHGLLP</sequence>
<dbReference type="PRINTS" id="PR00038">
    <property type="entry name" value="HTHLUXR"/>
</dbReference>
<dbReference type="PANTHER" id="PTHR44688">
    <property type="entry name" value="DNA-BINDING TRANSCRIPTIONAL ACTIVATOR DEVR_DOSR"/>
    <property type="match status" value="1"/>
</dbReference>
<dbReference type="RefSeq" id="WP_153651442.1">
    <property type="nucleotide sequence ID" value="NZ_CP045737.1"/>
</dbReference>
<dbReference type="AlphaFoldDB" id="A0A5Q2MJP9"/>
<feature type="domain" description="HTH luxR-type" evidence="4">
    <location>
        <begin position="204"/>
        <end position="269"/>
    </location>
</feature>
<dbReference type="InterPro" id="IPR000792">
    <property type="entry name" value="Tscrpt_reg_LuxR_C"/>
</dbReference>
<evidence type="ECO:0000256" key="1">
    <source>
        <dbReference type="ARBA" id="ARBA00023015"/>
    </source>
</evidence>
<evidence type="ECO:0000256" key="3">
    <source>
        <dbReference type="ARBA" id="ARBA00023163"/>
    </source>
</evidence>
<dbReference type="PANTHER" id="PTHR44688:SF16">
    <property type="entry name" value="DNA-BINDING TRANSCRIPTIONAL ACTIVATOR DEVR_DOSR"/>
    <property type="match status" value="1"/>
</dbReference>
<dbReference type="PROSITE" id="PS00622">
    <property type="entry name" value="HTH_LUXR_1"/>
    <property type="match status" value="1"/>
</dbReference>
<name>A0A5Q2MJP9_9ACTN</name>
<dbReference type="SUPFAM" id="SSF46894">
    <property type="entry name" value="C-terminal effector domain of the bipartite response regulators"/>
    <property type="match status" value="1"/>
</dbReference>
<dbReference type="InterPro" id="IPR036388">
    <property type="entry name" value="WH-like_DNA-bd_sf"/>
</dbReference>
<dbReference type="GO" id="GO:0006355">
    <property type="term" value="P:regulation of DNA-templated transcription"/>
    <property type="evidence" value="ECO:0007669"/>
    <property type="project" value="InterPro"/>
</dbReference>
<reference evidence="5 6" key="1">
    <citation type="submission" date="2019-11" db="EMBL/GenBank/DDBJ databases">
        <authorList>
            <person name="Li J."/>
        </authorList>
    </citation>
    <scope>NUCLEOTIDE SEQUENCE [LARGE SCALE GENOMIC DNA]</scope>
    <source>
        <strain evidence="5 6">MF47</strain>
    </source>
</reference>
<dbReference type="SUPFAM" id="SSF55781">
    <property type="entry name" value="GAF domain-like"/>
    <property type="match status" value="1"/>
</dbReference>
<evidence type="ECO:0000256" key="2">
    <source>
        <dbReference type="ARBA" id="ARBA00023125"/>
    </source>
</evidence>
<keyword evidence="6" id="KW-1185">Reference proteome</keyword>
<accession>A0A5Q2MJP9</accession>
<dbReference type="PROSITE" id="PS50043">
    <property type="entry name" value="HTH_LUXR_2"/>
    <property type="match status" value="1"/>
</dbReference>
<evidence type="ECO:0000313" key="5">
    <source>
        <dbReference type="EMBL" id="QGG40170.1"/>
    </source>
</evidence>
<evidence type="ECO:0000259" key="4">
    <source>
        <dbReference type="PROSITE" id="PS50043"/>
    </source>
</evidence>
<gene>
    <name evidence="5" type="ORF">GEV26_01600</name>
</gene>
<dbReference type="Gene3D" id="3.30.450.40">
    <property type="match status" value="1"/>
</dbReference>
<dbReference type="InterPro" id="IPR016032">
    <property type="entry name" value="Sig_transdc_resp-reg_C-effctor"/>
</dbReference>
<protein>
    <submittedName>
        <fullName evidence="5">Helix-turn-helix transcriptional regulator</fullName>
    </submittedName>
</protein>
<dbReference type="Proteomes" id="UP000392064">
    <property type="component" value="Chromosome"/>
</dbReference>
<keyword evidence="3" id="KW-0804">Transcription</keyword>
<dbReference type="Gene3D" id="1.10.10.10">
    <property type="entry name" value="Winged helix-like DNA-binding domain superfamily/Winged helix DNA-binding domain"/>
    <property type="match status" value="1"/>
</dbReference>
<dbReference type="KEGG" id="aef:GEV26_01600"/>
<dbReference type="EMBL" id="CP045737">
    <property type="protein sequence ID" value="QGG40170.1"/>
    <property type="molecule type" value="Genomic_DNA"/>
</dbReference>
<evidence type="ECO:0000313" key="6">
    <source>
        <dbReference type="Proteomes" id="UP000392064"/>
    </source>
</evidence>
<keyword evidence="1" id="KW-0805">Transcription regulation</keyword>